<gene>
    <name evidence="3" type="ORF">P691DRAFT_657724</name>
</gene>
<name>A0A9P6C6P9_9AGAR</name>
<dbReference type="AlphaFoldDB" id="A0A9P6C6P9"/>
<keyword evidence="2" id="KW-0472">Membrane</keyword>
<reference evidence="3" key="1">
    <citation type="submission" date="2020-11" db="EMBL/GenBank/DDBJ databases">
        <authorList>
            <consortium name="DOE Joint Genome Institute"/>
            <person name="Ahrendt S."/>
            <person name="Riley R."/>
            <person name="Andreopoulos W."/>
            <person name="Labutti K."/>
            <person name="Pangilinan J."/>
            <person name="Ruiz-Duenas F.J."/>
            <person name="Barrasa J.M."/>
            <person name="Sanchez-Garcia M."/>
            <person name="Camarero S."/>
            <person name="Miyauchi S."/>
            <person name="Serrano A."/>
            <person name="Linde D."/>
            <person name="Babiker R."/>
            <person name="Drula E."/>
            <person name="Ayuso-Fernandez I."/>
            <person name="Pacheco R."/>
            <person name="Padilla G."/>
            <person name="Ferreira P."/>
            <person name="Barriuso J."/>
            <person name="Kellner H."/>
            <person name="Castanera R."/>
            <person name="Alfaro M."/>
            <person name="Ramirez L."/>
            <person name="Pisabarro A.G."/>
            <person name="Kuo A."/>
            <person name="Tritt A."/>
            <person name="Lipzen A."/>
            <person name="He G."/>
            <person name="Yan M."/>
            <person name="Ng V."/>
            <person name="Cullen D."/>
            <person name="Martin F."/>
            <person name="Rosso M.-N."/>
            <person name="Henrissat B."/>
            <person name="Hibbett D."/>
            <person name="Martinez A.T."/>
            <person name="Grigoriev I.V."/>
        </authorList>
    </citation>
    <scope>NUCLEOTIDE SEQUENCE</scope>
    <source>
        <strain evidence="3">MF-IS2</strain>
    </source>
</reference>
<dbReference type="Proteomes" id="UP000807342">
    <property type="component" value="Unassembled WGS sequence"/>
</dbReference>
<evidence type="ECO:0000256" key="1">
    <source>
        <dbReference type="SAM" id="MobiDB-lite"/>
    </source>
</evidence>
<evidence type="ECO:0000256" key="2">
    <source>
        <dbReference type="SAM" id="Phobius"/>
    </source>
</evidence>
<comment type="caution">
    <text evidence="3">The sequence shown here is derived from an EMBL/GenBank/DDBJ whole genome shotgun (WGS) entry which is preliminary data.</text>
</comment>
<feature type="transmembrane region" description="Helical" evidence="2">
    <location>
        <begin position="318"/>
        <end position="340"/>
    </location>
</feature>
<accession>A0A9P6C6P9</accession>
<evidence type="ECO:0000313" key="3">
    <source>
        <dbReference type="EMBL" id="KAF9453892.1"/>
    </source>
</evidence>
<protein>
    <submittedName>
        <fullName evidence="3">Uncharacterized protein</fullName>
    </submittedName>
</protein>
<dbReference type="OrthoDB" id="3247214at2759"/>
<keyword evidence="4" id="KW-1185">Reference proteome</keyword>
<feature type="region of interest" description="Disordered" evidence="1">
    <location>
        <begin position="382"/>
        <end position="412"/>
    </location>
</feature>
<keyword evidence="2" id="KW-0812">Transmembrane</keyword>
<keyword evidence="2" id="KW-1133">Transmembrane helix</keyword>
<sequence>MDTPEKPSSSQFPTAKITAFARLKTLTDTITFRQRNRIIFPPPSWEIDNLAVDSKNGWDQTQFSPPSKSPSREEAVARVAETIVSTEVPTNLEPEKPEPLSFAQRIRELIESLPFPSTTSSVPRPPAADAPDISVLRAEDGTIGPPVPPGVDRELVQLLSSEEVMNGDEGNEKAEQQSIWSVLSKMRWKGRGKDLGGQQQSSGESTEDGLMMYAPLEPTKDSEVEMAEMRSVPEVPNGSYLPVPEQPKEDVEWMPSTTQISVYATWWGYRLYLPPSVMATLDSASLMATAQAAMITGALKWLLGKLPSMLVPAQFKPAVAMMKTLAPVAGYIGVFIAWSWNRIKSHDKGNGVALTATWILPVALIPMAWDAGDIYGPVLLPKPEDRIPPPSQQEQKSDKEQETKKKKGFWHL</sequence>
<evidence type="ECO:0000313" key="4">
    <source>
        <dbReference type="Proteomes" id="UP000807342"/>
    </source>
</evidence>
<organism evidence="3 4">
    <name type="scientific">Macrolepiota fuliginosa MF-IS2</name>
    <dbReference type="NCBI Taxonomy" id="1400762"/>
    <lineage>
        <taxon>Eukaryota</taxon>
        <taxon>Fungi</taxon>
        <taxon>Dikarya</taxon>
        <taxon>Basidiomycota</taxon>
        <taxon>Agaricomycotina</taxon>
        <taxon>Agaricomycetes</taxon>
        <taxon>Agaricomycetidae</taxon>
        <taxon>Agaricales</taxon>
        <taxon>Agaricineae</taxon>
        <taxon>Agaricaceae</taxon>
        <taxon>Macrolepiota</taxon>
    </lineage>
</organism>
<dbReference type="EMBL" id="MU151058">
    <property type="protein sequence ID" value="KAF9453892.1"/>
    <property type="molecule type" value="Genomic_DNA"/>
</dbReference>
<proteinExistence type="predicted"/>
<feature type="transmembrane region" description="Helical" evidence="2">
    <location>
        <begin position="352"/>
        <end position="369"/>
    </location>
</feature>